<feature type="domain" description="Penicillin-binding protein transpeptidase" evidence="12">
    <location>
        <begin position="307"/>
        <end position="570"/>
    </location>
</feature>
<keyword evidence="5" id="KW-0645">Protease</keyword>
<evidence type="ECO:0000313" key="16">
    <source>
        <dbReference type="Proteomes" id="UP001172083"/>
    </source>
</evidence>
<dbReference type="InterPro" id="IPR050396">
    <property type="entry name" value="Glycosyltr_51/Transpeptidase"/>
</dbReference>
<comment type="similarity">
    <text evidence="2">In the C-terminal section; belongs to the transpeptidase family.</text>
</comment>
<evidence type="ECO:0000256" key="1">
    <source>
        <dbReference type="ARBA" id="ARBA00004752"/>
    </source>
</evidence>
<evidence type="ECO:0000256" key="5">
    <source>
        <dbReference type="ARBA" id="ARBA00022670"/>
    </source>
</evidence>
<dbReference type="NCBIfam" id="TIGR02073">
    <property type="entry name" value="PBP_1c"/>
    <property type="match status" value="1"/>
</dbReference>
<dbReference type="EMBL" id="JAUJEB010000004">
    <property type="protein sequence ID" value="MDN5213918.1"/>
    <property type="molecule type" value="Genomic_DNA"/>
</dbReference>
<dbReference type="InterPro" id="IPR011815">
    <property type="entry name" value="PBP_1c"/>
</dbReference>
<name>A0ABT8LC92_9BACT</name>
<keyword evidence="8" id="KW-0378">Hydrolase</keyword>
<dbReference type="PANTHER" id="PTHR32282">
    <property type="entry name" value="BINDING PROTEIN TRANSPEPTIDASE, PUTATIVE-RELATED"/>
    <property type="match status" value="1"/>
</dbReference>
<dbReference type="InterPro" id="IPR001460">
    <property type="entry name" value="PCN-bd_Tpept"/>
</dbReference>
<dbReference type="Pfam" id="PF00905">
    <property type="entry name" value="Transpeptidase"/>
    <property type="match status" value="1"/>
</dbReference>
<keyword evidence="16" id="KW-1185">Reference proteome</keyword>
<comment type="pathway">
    <text evidence="1">Cell wall biogenesis; peptidoglycan biosynthesis.</text>
</comment>
<evidence type="ECO:0000256" key="9">
    <source>
        <dbReference type="ARBA" id="ARBA00023268"/>
    </source>
</evidence>
<evidence type="ECO:0000256" key="4">
    <source>
        <dbReference type="ARBA" id="ARBA00022645"/>
    </source>
</evidence>
<evidence type="ECO:0000313" key="15">
    <source>
        <dbReference type="EMBL" id="MDN5213918.1"/>
    </source>
</evidence>
<dbReference type="Gene3D" id="1.10.3810.10">
    <property type="entry name" value="Biosynthetic peptidoglycan transglycosylase-like"/>
    <property type="match status" value="1"/>
</dbReference>
<proteinExistence type="inferred from homology"/>
<keyword evidence="9" id="KW-0511">Multifunctional enzyme</keyword>
<dbReference type="Pfam" id="PF00912">
    <property type="entry name" value="Transgly"/>
    <property type="match status" value="1"/>
</dbReference>
<dbReference type="SUPFAM" id="SSF56601">
    <property type="entry name" value="beta-lactamase/transpeptidase-like"/>
    <property type="match status" value="1"/>
</dbReference>
<evidence type="ECO:0000256" key="10">
    <source>
        <dbReference type="ARBA" id="ARBA00044770"/>
    </source>
</evidence>
<keyword evidence="7" id="KW-0808">Transferase</keyword>
<feature type="domain" description="Glycosyl transferase family 51" evidence="13">
    <location>
        <begin position="65"/>
        <end position="227"/>
    </location>
</feature>
<gene>
    <name evidence="15" type="primary">pbpC</name>
    <name evidence="15" type="ORF">QQ020_17720</name>
</gene>
<evidence type="ECO:0000259" key="13">
    <source>
        <dbReference type="Pfam" id="PF00912"/>
    </source>
</evidence>
<dbReference type="RefSeq" id="WP_346759257.1">
    <property type="nucleotide sequence ID" value="NZ_JAUJEB010000004.1"/>
</dbReference>
<dbReference type="Proteomes" id="UP001172083">
    <property type="component" value="Unassembled WGS sequence"/>
</dbReference>
<accession>A0ABT8LC92</accession>
<dbReference type="Gene3D" id="3.40.710.10">
    <property type="entry name" value="DD-peptidase/beta-lactamase superfamily"/>
    <property type="match status" value="1"/>
</dbReference>
<dbReference type="InterPro" id="IPR036950">
    <property type="entry name" value="PBP_transglycosylase"/>
</dbReference>
<comment type="caution">
    <text evidence="15">The sequence shown here is derived from an EMBL/GenBank/DDBJ whole genome shotgun (WGS) entry which is preliminary data.</text>
</comment>
<dbReference type="InterPro" id="IPR009647">
    <property type="entry name" value="PBP_C"/>
</dbReference>
<dbReference type="InterPro" id="IPR023346">
    <property type="entry name" value="Lysozyme-like_dom_sf"/>
</dbReference>
<dbReference type="InterPro" id="IPR012338">
    <property type="entry name" value="Beta-lactam/transpept-like"/>
</dbReference>
<keyword evidence="4" id="KW-0121">Carboxypeptidase</keyword>
<reference evidence="15" key="1">
    <citation type="submission" date="2023-06" db="EMBL/GenBank/DDBJ databases">
        <title>Genomic of Agaribacillus aureum.</title>
        <authorList>
            <person name="Wang G."/>
        </authorList>
    </citation>
    <scope>NUCLEOTIDE SEQUENCE</scope>
    <source>
        <strain evidence="15">BMA12</strain>
    </source>
</reference>
<evidence type="ECO:0000256" key="2">
    <source>
        <dbReference type="ARBA" id="ARBA00007090"/>
    </source>
</evidence>
<evidence type="ECO:0000256" key="7">
    <source>
        <dbReference type="ARBA" id="ARBA00022679"/>
    </source>
</evidence>
<protein>
    <recommendedName>
        <fullName evidence="10">peptidoglycan glycosyltransferase</fullName>
        <ecNumber evidence="10">2.4.99.28</ecNumber>
    </recommendedName>
</protein>
<evidence type="ECO:0000256" key="8">
    <source>
        <dbReference type="ARBA" id="ARBA00022801"/>
    </source>
</evidence>
<sequence length="796" mass="89743">MKRFGKMLTGQKKKRIVFLVALLLLAGIYYFSLPQNLFKAPTCTIVEDRNGQLLGARIADDGQWRFPPSDIIPENFKQCLLHFEDEYFYQHIGFNPVSLLRALRQNLSAGKIVSGGSTLSMQVIRLSRKNKPRTVFEKLLEIILATRLELTYSKDEILQLYATHAPFGGNTVGLETAAWRYYERKPDELSWAESATLAVLPNQPGLIFPGKNHQQLRKKRNFLLTKLYRKQIIDSLTMALAFDEPLPGKPFPLPALSNHLIDKIIIDGKKGQKINTTINNNWQQKFSEILNSHHQSLKGNEIHNAALLVLSVDTGETLAYIGNIGDGARGEHGQHVDIISAPRSTGSILKPFLFAAMLEEGQILPGTLLPDIPTFIQGFAPKNFSKTYDGAVPADRALSRSLNIPAVNMLKTYGVEKFHYLLKAYGLNSLTFPASHYGLSLILGGAEGSLWEICGMYANMARTLNNYFKYPEPLRYHDGDLHPPFYERQDLPNEVKKNYQSSSDFSAAAIWQTFQTMLEVYRPGEDASWQYYDSSQKIAWKTGTSFGLRDGWAVGITPAYVVGVWVGNADGEGRPGLTGINTAGPILFDVFDQLPASQWFSTPTSDLGKIAICRESGHRNNKFCPTIDTIYSHKKGLLTDVCPYHRLIHLDVSKKYRVNAQCEDIQNIIHEPWLVLPPVQAYYYRSKTAHYRSLPPYRHDCRNLASDQGSMQVIYPKNRAQLLIPTELDGKPGAVVFDVAHTRSNTEIFWHLDEKFMASTHSIHQMALHPKAGPHKLTLVDQYGEVLEHEFEIIDH</sequence>
<dbReference type="InterPro" id="IPR001264">
    <property type="entry name" value="Glyco_trans_51"/>
</dbReference>
<evidence type="ECO:0000256" key="3">
    <source>
        <dbReference type="ARBA" id="ARBA00007739"/>
    </source>
</evidence>
<comment type="catalytic activity">
    <reaction evidence="11">
        <text>[GlcNAc-(1-&gt;4)-Mur2Ac(oyl-L-Ala-gamma-D-Glu-L-Lys-D-Ala-D-Ala)](n)-di-trans,octa-cis-undecaprenyl diphosphate + beta-D-GlcNAc-(1-&gt;4)-Mur2Ac(oyl-L-Ala-gamma-D-Glu-L-Lys-D-Ala-D-Ala)-di-trans,octa-cis-undecaprenyl diphosphate = [GlcNAc-(1-&gt;4)-Mur2Ac(oyl-L-Ala-gamma-D-Glu-L-Lys-D-Ala-D-Ala)](n+1)-di-trans,octa-cis-undecaprenyl diphosphate + di-trans,octa-cis-undecaprenyl diphosphate + H(+)</text>
        <dbReference type="Rhea" id="RHEA:23708"/>
        <dbReference type="Rhea" id="RHEA-COMP:9602"/>
        <dbReference type="Rhea" id="RHEA-COMP:9603"/>
        <dbReference type="ChEBI" id="CHEBI:15378"/>
        <dbReference type="ChEBI" id="CHEBI:58405"/>
        <dbReference type="ChEBI" id="CHEBI:60033"/>
        <dbReference type="ChEBI" id="CHEBI:78435"/>
        <dbReference type="EC" id="2.4.99.28"/>
    </reaction>
</comment>
<dbReference type="Pfam" id="PF06832">
    <property type="entry name" value="BiPBP_C"/>
    <property type="match status" value="1"/>
</dbReference>
<keyword evidence="6" id="KW-0328">Glycosyltransferase</keyword>
<comment type="similarity">
    <text evidence="3">In the N-terminal section; belongs to the glycosyltransferase 51 family.</text>
</comment>
<evidence type="ECO:0000256" key="11">
    <source>
        <dbReference type="ARBA" id="ARBA00049902"/>
    </source>
</evidence>
<dbReference type="PANTHER" id="PTHR32282:SF15">
    <property type="entry name" value="PENICILLIN-BINDING PROTEIN 1C"/>
    <property type="match status" value="1"/>
</dbReference>
<dbReference type="SUPFAM" id="SSF53955">
    <property type="entry name" value="Lysozyme-like"/>
    <property type="match status" value="1"/>
</dbReference>
<dbReference type="EC" id="2.4.99.28" evidence="10"/>
<evidence type="ECO:0000259" key="12">
    <source>
        <dbReference type="Pfam" id="PF00905"/>
    </source>
</evidence>
<evidence type="ECO:0000259" key="14">
    <source>
        <dbReference type="Pfam" id="PF06832"/>
    </source>
</evidence>
<evidence type="ECO:0000256" key="6">
    <source>
        <dbReference type="ARBA" id="ARBA00022676"/>
    </source>
</evidence>
<organism evidence="15 16">
    <name type="scientific">Agaribacillus aureus</name>
    <dbReference type="NCBI Taxonomy" id="3051825"/>
    <lineage>
        <taxon>Bacteria</taxon>
        <taxon>Pseudomonadati</taxon>
        <taxon>Bacteroidota</taxon>
        <taxon>Cytophagia</taxon>
        <taxon>Cytophagales</taxon>
        <taxon>Splendidivirgaceae</taxon>
        <taxon>Agaribacillus</taxon>
    </lineage>
</organism>
<feature type="domain" description="Penicillin-binding C-terminal" evidence="14">
    <location>
        <begin position="706"/>
        <end position="788"/>
    </location>
</feature>